<dbReference type="STRING" id="356660.SAMN05444336_104209"/>
<dbReference type="CDD" id="cd03188">
    <property type="entry name" value="GST_C_Beta"/>
    <property type="match status" value="1"/>
</dbReference>
<evidence type="ECO:0000313" key="5">
    <source>
        <dbReference type="Proteomes" id="UP000199118"/>
    </source>
</evidence>
<comment type="similarity">
    <text evidence="1">Belongs to the GST superfamily.</text>
</comment>
<dbReference type="PANTHER" id="PTHR44051:SF8">
    <property type="entry name" value="GLUTATHIONE S-TRANSFERASE GSTA"/>
    <property type="match status" value="1"/>
</dbReference>
<dbReference type="InterPro" id="IPR036282">
    <property type="entry name" value="Glutathione-S-Trfase_C_sf"/>
</dbReference>
<dbReference type="InterPro" id="IPR040079">
    <property type="entry name" value="Glutathione_S-Trfase"/>
</dbReference>
<dbReference type="InterPro" id="IPR036249">
    <property type="entry name" value="Thioredoxin-like_sf"/>
</dbReference>
<keyword evidence="5" id="KW-1185">Reference proteome</keyword>
<dbReference type="RefSeq" id="WP_092682490.1">
    <property type="nucleotide sequence ID" value="NZ_FNMZ01000004.1"/>
</dbReference>
<dbReference type="PROSITE" id="PS50405">
    <property type="entry name" value="GST_CTER"/>
    <property type="match status" value="1"/>
</dbReference>
<proteinExistence type="inferred from homology"/>
<dbReference type="InterPro" id="IPR004045">
    <property type="entry name" value="Glutathione_S-Trfase_N"/>
</dbReference>
<dbReference type="PANTHER" id="PTHR44051">
    <property type="entry name" value="GLUTATHIONE S-TRANSFERASE-RELATED"/>
    <property type="match status" value="1"/>
</dbReference>
<dbReference type="OrthoDB" id="7583243at2"/>
<dbReference type="Pfam" id="PF00043">
    <property type="entry name" value="GST_C"/>
    <property type="match status" value="1"/>
</dbReference>
<dbReference type="Proteomes" id="UP000199118">
    <property type="component" value="Unassembled WGS sequence"/>
</dbReference>
<dbReference type="AlphaFoldDB" id="A0A1H3AJ84"/>
<evidence type="ECO:0000313" key="4">
    <source>
        <dbReference type="EMBL" id="SDX29683.1"/>
    </source>
</evidence>
<dbReference type="CDD" id="cd03057">
    <property type="entry name" value="GST_N_Beta"/>
    <property type="match status" value="1"/>
</dbReference>
<sequence>MLTLYSSPGACSLASHIALRDAGAAFELARVDFKSSQQRGPDYLAINPKGRVPALVTDHGVLTETPAILGYVAATHPEAGLLPADPWTRARMDSLVAFLCATLHVAHAHKFRGSRWADDPSSHEDMRRKTPETVGAAFRHVEDECLRDGPWAMGDGYSLADPYLYTVARWMEGDSLDPADFPKVAAHRARMETRAPVRAALEAEGLDPVSA</sequence>
<protein>
    <submittedName>
        <fullName evidence="4">Glutathione S-transferase</fullName>
    </submittedName>
</protein>
<feature type="domain" description="GST N-terminal" evidence="2">
    <location>
        <begin position="1"/>
        <end position="80"/>
    </location>
</feature>
<dbReference type="SUPFAM" id="SSF47616">
    <property type="entry name" value="GST C-terminal domain-like"/>
    <property type="match status" value="1"/>
</dbReference>
<evidence type="ECO:0000256" key="1">
    <source>
        <dbReference type="RuleBase" id="RU003494"/>
    </source>
</evidence>
<dbReference type="InterPro" id="IPR010987">
    <property type="entry name" value="Glutathione-S-Trfase_C-like"/>
</dbReference>
<gene>
    <name evidence="4" type="ORF">SAMN05444336_104209</name>
</gene>
<dbReference type="SFLD" id="SFLDG01150">
    <property type="entry name" value="Main.1:_Beta-like"/>
    <property type="match status" value="1"/>
</dbReference>
<reference evidence="4 5" key="1">
    <citation type="submission" date="2016-10" db="EMBL/GenBank/DDBJ databases">
        <authorList>
            <person name="de Groot N.N."/>
        </authorList>
    </citation>
    <scope>NUCLEOTIDE SEQUENCE [LARGE SCALE GENOMIC DNA]</scope>
    <source>
        <strain evidence="4 5">DSM 17890</strain>
    </source>
</reference>
<dbReference type="Pfam" id="PF02798">
    <property type="entry name" value="GST_N"/>
    <property type="match status" value="1"/>
</dbReference>
<evidence type="ECO:0000259" key="3">
    <source>
        <dbReference type="PROSITE" id="PS50405"/>
    </source>
</evidence>
<dbReference type="SFLD" id="SFLDS00019">
    <property type="entry name" value="Glutathione_Transferase_(cytos"/>
    <property type="match status" value="1"/>
</dbReference>
<accession>A0A1H3AJ84</accession>
<dbReference type="Gene3D" id="1.20.1050.10">
    <property type="match status" value="1"/>
</dbReference>
<feature type="domain" description="GST C-terminal" evidence="3">
    <location>
        <begin position="85"/>
        <end position="211"/>
    </location>
</feature>
<keyword evidence="4" id="KW-0808">Transferase</keyword>
<evidence type="ECO:0000259" key="2">
    <source>
        <dbReference type="PROSITE" id="PS50404"/>
    </source>
</evidence>
<dbReference type="SFLD" id="SFLDG00358">
    <property type="entry name" value="Main_(cytGST)"/>
    <property type="match status" value="1"/>
</dbReference>
<name>A0A1H3AJ84_9RHOB</name>
<dbReference type="Gene3D" id="3.40.30.10">
    <property type="entry name" value="Glutaredoxin"/>
    <property type="match status" value="1"/>
</dbReference>
<dbReference type="EMBL" id="FNMZ01000004">
    <property type="protein sequence ID" value="SDX29683.1"/>
    <property type="molecule type" value="Genomic_DNA"/>
</dbReference>
<organism evidence="4 5">
    <name type="scientific">Albimonas donghaensis</name>
    <dbReference type="NCBI Taxonomy" id="356660"/>
    <lineage>
        <taxon>Bacteria</taxon>
        <taxon>Pseudomonadati</taxon>
        <taxon>Pseudomonadota</taxon>
        <taxon>Alphaproteobacteria</taxon>
        <taxon>Rhodobacterales</taxon>
        <taxon>Paracoccaceae</taxon>
        <taxon>Albimonas</taxon>
    </lineage>
</organism>
<dbReference type="GO" id="GO:0016740">
    <property type="term" value="F:transferase activity"/>
    <property type="evidence" value="ECO:0007669"/>
    <property type="project" value="UniProtKB-KW"/>
</dbReference>
<dbReference type="InterPro" id="IPR004046">
    <property type="entry name" value="GST_C"/>
</dbReference>
<dbReference type="SUPFAM" id="SSF52833">
    <property type="entry name" value="Thioredoxin-like"/>
    <property type="match status" value="1"/>
</dbReference>
<dbReference type="PROSITE" id="PS50404">
    <property type="entry name" value="GST_NTER"/>
    <property type="match status" value="1"/>
</dbReference>